<reference evidence="6 7" key="1">
    <citation type="submission" date="2012-12" db="EMBL/GenBank/DDBJ databases">
        <title>Genome Assembly of Photobacterium sp. AK15.</title>
        <authorList>
            <person name="Khatri I."/>
            <person name="Vaidya B."/>
            <person name="Srinivas T.N.R."/>
            <person name="Subramanian S."/>
            <person name="Pinnaka A."/>
        </authorList>
    </citation>
    <scope>NUCLEOTIDE SEQUENCE [LARGE SCALE GENOMIC DNA]</scope>
    <source>
        <strain evidence="6 7">AK15</strain>
    </source>
</reference>
<dbReference type="EMBL" id="AMZO01000006">
    <property type="protein sequence ID" value="ELR66593.1"/>
    <property type="molecule type" value="Genomic_DNA"/>
</dbReference>
<dbReference type="PATRIC" id="fig|1056511.3.peg.1120"/>
<feature type="domain" description="p-hydroxybenzoic acid efflux pump subunit AaeA-like beta-barrel" evidence="5">
    <location>
        <begin position="274"/>
        <end position="367"/>
    </location>
</feature>
<comment type="similarity">
    <text evidence="1">Belongs to the membrane fusion protein (MFP) (TC 8.A.1) family.</text>
</comment>
<feature type="coiled-coil region" evidence="2">
    <location>
        <begin position="188"/>
        <end position="222"/>
    </location>
</feature>
<dbReference type="InterPro" id="IPR058634">
    <property type="entry name" value="AaeA-lik-b-barrel"/>
</dbReference>
<keyword evidence="3" id="KW-0812">Transmembrane</keyword>
<sequence>MSQKDPEFTPVEARSVACDEPVAFDEKTKKPESASGKLSNKHLTPRAITLVVLAVCVGLFLFYLVADRVIPTTDMARVRGNVIPLAPQVSGVINKVNVTPNELVQAGDALFRIEPTDYQIAVKKAEQGLELAGKQIGVQTASVEAAQARLSDALINQENVRRQAGRVLTMADKGIVTQAEADKTRAAIAHARAQVDSARAGLAQAKKQLGKLGEENTEMQAALLALQKAQLDLERTVIRAPAMGGVSNFRLDEGFYASKGQPLMTFVSGEDSWIEAYYRENSLGNMKSGDLVEIALDNAPGDIFHGRIASIDYGVNWGQAQQSGQLATVANQTGWLRQTQRFPVMVRFEGDVPHGLLRVGGQADVMVYTDEASVMNLFGKLWIRLISWMSYVR</sequence>
<dbReference type="Gene3D" id="1.10.287.470">
    <property type="entry name" value="Helix hairpin bin"/>
    <property type="match status" value="1"/>
</dbReference>
<dbReference type="Pfam" id="PF25963">
    <property type="entry name" value="Beta-barrel_AAEA"/>
    <property type="match status" value="1"/>
</dbReference>
<dbReference type="SUPFAM" id="SSF111369">
    <property type="entry name" value="HlyD-like secretion proteins"/>
    <property type="match status" value="2"/>
</dbReference>
<dbReference type="PANTHER" id="PTHR30367:SF6">
    <property type="entry name" value="SECRETION PROTEIN-RELATED"/>
    <property type="match status" value="1"/>
</dbReference>
<evidence type="ECO:0000259" key="4">
    <source>
        <dbReference type="Pfam" id="PF25917"/>
    </source>
</evidence>
<dbReference type="PANTHER" id="PTHR30367">
    <property type="entry name" value="P-HYDROXYBENZOIC ACID EFFLUX PUMP SUBUNIT AAEA-RELATED"/>
    <property type="match status" value="1"/>
</dbReference>
<keyword evidence="2" id="KW-0175">Coiled coil</keyword>
<evidence type="ECO:0000313" key="7">
    <source>
        <dbReference type="Proteomes" id="UP000011134"/>
    </source>
</evidence>
<gene>
    <name evidence="6" type="ORF">C942_04291</name>
</gene>
<evidence type="ECO:0000259" key="5">
    <source>
        <dbReference type="Pfam" id="PF25963"/>
    </source>
</evidence>
<proteinExistence type="inferred from homology"/>
<organism evidence="6 7">
    <name type="scientific">Photobacterium marinum</name>
    <dbReference type="NCBI Taxonomy" id="1056511"/>
    <lineage>
        <taxon>Bacteria</taxon>
        <taxon>Pseudomonadati</taxon>
        <taxon>Pseudomonadota</taxon>
        <taxon>Gammaproteobacteria</taxon>
        <taxon>Vibrionales</taxon>
        <taxon>Vibrionaceae</taxon>
        <taxon>Photobacterium</taxon>
    </lineage>
</organism>
<evidence type="ECO:0000256" key="3">
    <source>
        <dbReference type="SAM" id="Phobius"/>
    </source>
</evidence>
<dbReference type="Gene3D" id="2.40.30.170">
    <property type="match status" value="1"/>
</dbReference>
<feature type="transmembrane region" description="Helical" evidence="3">
    <location>
        <begin position="47"/>
        <end position="66"/>
    </location>
</feature>
<accession>L8JE95</accession>
<dbReference type="InterPro" id="IPR050393">
    <property type="entry name" value="MFP_Efflux_Pump"/>
</dbReference>
<dbReference type="AlphaFoldDB" id="L8JE95"/>
<evidence type="ECO:0000256" key="2">
    <source>
        <dbReference type="SAM" id="Coils"/>
    </source>
</evidence>
<dbReference type="Gene3D" id="2.40.50.100">
    <property type="match status" value="1"/>
</dbReference>
<comment type="caution">
    <text evidence="6">The sequence shown here is derived from an EMBL/GenBank/DDBJ whole genome shotgun (WGS) entry which is preliminary data.</text>
</comment>
<dbReference type="Pfam" id="PF25917">
    <property type="entry name" value="BSH_RND"/>
    <property type="match status" value="1"/>
</dbReference>
<dbReference type="OrthoDB" id="8958519at2"/>
<dbReference type="InterPro" id="IPR058625">
    <property type="entry name" value="MdtA-like_BSH"/>
</dbReference>
<protein>
    <submittedName>
        <fullName evidence="6">Membrane fusion component of tripartite multidrug resistance system</fullName>
    </submittedName>
</protein>
<dbReference type="Proteomes" id="UP000011134">
    <property type="component" value="Unassembled WGS sequence"/>
</dbReference>
<dbReference type="RefSeq" id="WP_007463368.1">
    <property type="nucleotide sequence ID" value="NZ_AMZO01000006.1"/>
</dbReference>
<evidence type="ECO:0000313" key="6">
    <source>
        <dbReference type="EMBL" id="ELR66593.1"/>
    </source>
</evidence>
<keyword evidence="7" id="KW-1185">Reference proteome</keyword>
<evidence type="ECO:0000256" key="1">
    <source>
        <dbReference type="ARBA" id="ARBA00009477"/>
    </source>
</evidence>
<keyword evidence="3" id="KW-0472">Membrane</keyword>
<feature type="domain" description="Multidrug resistance protein MdtA-like barrel-sandwich hybrid" evidence="4">
    <location>
        <begin position="83"/>
        <end position="264"/>
    </location>
</feature>
<keyword evidence="3" id="KW-1133">Transmembrane helix</keyword>
<name>L8JE95_9GAMM</name>